<evidence type="ECO:0000256" key="1">
    <source>
        <dbReference type="SAM" id="SignalP"/>
    </source>
</evidence>
<feature type="chain" id="PRO_5045067690" evidence="1">
    <location>
        <begin position="21"/>
        <end position="77"/>
    </location>
</feature>
<evidence type="ECO:0000313" key="3">
    <source>
        <dbReference type="Proteomes" id="UP001644750"/>
    </source>
</evidence>
<dbReference type="RefSeq" id="WP_173725800.1">
    <property type="nucleotide sequence ID" value="NZ_JAAIQB010000015.1"/>
</dbReference>
<evidence type="ECO:0000313" key="2">
    <source>
        <dbReference type="EMBL" id="NSJ79623.1"/>
    </source>
</evidence>
<protein>
    <submittedName>
        <fullName evidence="2">Uncharacterized protein</fullName>
    </submittedName>
</protein>
<proteinExistence type="predicted"/>
<dbReference type="Proteomes" id="UP001644750">
    <property type="component" value="Unassembled WGS sequence"/>
</dbReference>
<reference evidence="2 3" key="1">
    <citation type="journal article" date="2020" name="Cell Host Microbe">
        <title>Functional and Genomic Variation between Human-Derived Isolates of Lachnospiraceae Reveals Inter- and Intra-Species Diversity.</title>
        <authorList>
            <person name="Sorbara M.T."/>
            <person name="Littmann E.R."/>
            <person name="Fontana E."/>
            <person name="Moody T.U."/>
            <person name="Kohout C.E."/>
            <person name="Gjonbalaj M."/>
            <person name="Eaton V."/>
            <person name="Seok R."/>
            <person name="Leiner I.M."/>
            <person name="Pamer E.G."/>
        </authorList>
    </citation>
    <scope>NUCLEOTIDE SEQUENCE [LARGE SCALE GENOMIC DNA]</scope>
    <source>
        <strain evidence="2 3">MSK.14.57</strain>
    </source>
</reference>
<gene>
    <name evidence="2" type="ORF">G5A72_08510</name>
</gene>
<dbReference type="EMBL" id="JAAITB010000016">
    <property type="protein sequence ID" value="NSJ79623.1"/>
    <property type="molecule type" value="Genomic_DNA"/>
</dbReference>
<sequence>MKKKNIFVGLFAMSMVVSIAGIKDFDTINVNAAPKLTVNRTYENATRIKGQTKKKCYVKVKIGTKTYKKYALTKRIF</sequence>
<comment type="caution">
    <text evidence="2">The sequence shown here is derived from an EMBL/GenBank/DDBJ whole genome shotgun (WGS) entry which is preliminary data.</text>
</comment>
<name>A0ABX2HYC0_ANAHA</name>
<keyword evidence="1" id="KW-0732">Signal</keyword>
<organism evidence="2 3">
    <name type="scientific">Anaerostipes hadrus</name>
    <dbReference type="NCBI Taxonomy" id="649756"/>
    <lineage>
        <taxon>Bacteria</taxon>
        <taxon>Bacillati</taxon>
        <taxon>Bacillota</taxon>
        <taxon>Clostridia</taxon>
        <taxon>Lachnospirales</taxon>
        <taxon>Lachnospiraceae</taxon>
        <taxon>Anaerostipes</taxon>
    </lineage>
</organism>
<accession>A0ABX2HYC0</accession>
<keyword evidence="3" id="KW-1185">Reference proteome</keyword>
<feature type="signal peptide" evidence="1">
    <location>
        <begin position="1"/>
        <end position="20"/>
    </location>
</feature>